<name>M1E4V1_9BACT</name>
<dbReference type="EMBL" id="CP002690">
    <property type="protein sequence ID" value="AEE14572.1"/>
    <property type="molecule type" value="Genomic_DNA"/>
</dbReference>
<protein>
    <submittedName>
        <fullName evidence="1">Uncharacterized protein</fullName>
    </submittedName>
</protein>
<sequence length="70" mass="7754">MDKVFEAGKMLKALDFIYDKALTGVANFNTAEDLANSYLRKHSDKIKAANSLVNNQVKILVDIGTHDDVN</sequence>
<dbReference type="Proteomes" id="UP000011765">
    <property type="component" value="Chromosome"/>
</dbReference>
<gene>
    <name evidence="1" type="ORF">Thena_0943</name>
</gene>
<dbReference type="HOGENOM" id="CLU_2756512_0_0_9"/>
<proteinExistence type="predicted"/>
<dbReference type="OrthoDB" id="1425703at2"/>
<keyword evidence="2" id="KW-1185">Reference proteome</keyword>
<evidence type="ECO:0000313" key="1">
    <source>
        <dbReference type="EMBL" id="AEE14572.1"/>
    </source>
</evidence>
<reference evidence="1 2" key="1">
    <citation type="submission" date="2011-04" db="EMBL/GenBank/DDBJ databases">
        <title>The complete genome of Thermodesulfobium narugense DSM 14796.</title>
        <authorList>
            <consortium name="US DOE Joint Genome Institute (JGI-PGF)"/>
            <person name="Lucas S."/>
            <person name="Han J."/>
            <person name="Lapidus A."/>
            <person name="Bruce D."/>
            <person name="Goodwin L."/>
            <person name="Pitluck S."/>
            <person name="Peters L."/>
            <person name="Kyrpides N."/>
            <person name="Mavromatis K."/>
            <person name="Pagani I."/>
            <person name="Ivanova N."/>
            <person name="Ovchinnikova G."/>
            <person name="Zhang X."/>
            <person name="Saunders L."/>
            <person name="Detter J.C."/>
            <person name="Tapia R."/>
            <person name="Han C."/>
            <person name="Land M."/>
            <person name="Hauser L."/>
            <person name="Markowitz V."/>
            <person name="Cheng J.-F."/>
            <person name="Hugenholtz P."/>
            <person name="Woyke T."/>
            <person name="Wu D."/>
            <person name="Spring S."/>
            <person name="Schroeder M."/>
            <person name="Brambilla E."/>
            <person name="Klenk H.-P."/>
            <person name="Eisen J.A."/>
        </authorList>
    </citation>
    <scope>NUCLEOTIDE SEQUENCE [LARGE SCALE GENOMIC DNA]</scope>
    <source>
        <strain evidence="1 2">DSM 14796</strain>
    </source>
</reference>
<dbReference type="KEGG" id="tnr:Thena_0943"/>
<dbReference type="RefSeq" id="WP_013756295.1">
    <property type="nucleotide sequence ID" value="NC_015499.1"/>
</dbReference>
<dbReference type="AlphaFoldDB" id="M1E4V1"/>
<accession>M1E4V1</accession>
<organism evidence="1 2">
    <name type="scientific">Thermodesulfobium narugense DSM 14796</name>
    <dbReference type="NCBI Taxonomy" id="747365"/>
    <lineage>
        <taxon>Bacteria</taxon>
        <taxon>Pseudomonadati</taxon>
        <taxon>Thermodesulfobiota</taxon>
        <taxon>Thermodesulfobiia</taxon>
        <taxon>Thermodesulfobiales</taxon>
        <taxon>Thermodesulfobiaceae</taxon>
        <taxon>Thermodesulfobium</taxon>
    </lineage>
</organism>
<evidence type="ECO:0000313" key="2">
    <source>
        <dbReference type="Proteomes" id="UP000011765"/>
    </source>
</evidence>